<evidence type="ECO:0000256" key="5">
    <source>
        <dbReference type="ARBA" id="ARBA00022500"/>
    </source>
</evidence>
<keyword evidence="5 10" id="KW-0145">Chemotaxis</keyword>
<reference evidence="13 14" key="2">
    <citation type="submission" date="2018-02" db="EMBL/GenBank/DDBJ databases">
        <title>Subsurface microbial communities from deep shales in Ohio and West Virginia, USA.</title>
        <authorList>
            <person name="Wrighton K."/>
        </authorList>
    </citation>
    <scope>NUCLEOTIDE SEQUENCE [LARGE SCALE GENOMIC DNA]</scope>
    <source>
        <strain evidence="13 14">UTICA-S1B9</strain>
    </source>
</reference>
<dbReference type="GO" id="GO:0005886">
    <property type="term" value="C:plasma membrane"/>
    <property type="evidence" value="ECO:0007669"/>
    <property type="project" value="UniProtKB-SubCell"/>
</dbReference>
<dbReference type="EMBL" id="PTIT01000025">
    <property type="protein sequence ID" value="PPK50459.1"/>
    <property type="molecule type" value="Genomic_DNA"/>
</dbReference>
<sequence length="155" mass="17369">MKNRNPMTIHRPGLLTLIFLLCSVLAWPASAQDEEDAADSEEETEERVTDYIAMEPAFVTHIGQPGNKISYLKAAVTIRASKATTRPAVEAHMPRLRHELVMLFGEQTDPAYVSSPEGRQALVEEATRRINQVLEEQQTGEEVAGVFFTEFVVQR</sequence>
<dbReference type="GO" id="GO:0071978">
    <property type="term" value="P:bacterial-type flagellum-dependent swarming motility"/>
    <property type="evidence" value="ECO:0007669"/>
    <property type="project" value="TreeGrafter"/>
</dbReference>
<keyword evidence="11" id="KW-0732">Signal</keyword>
<dbReference type="EMBL" id="PTIU01000025">
    <property type="protein sequence ID" value="PPK53741.1"/>
    <property type="molecule type" value="Genomic_DNA"/>
</dbReference>
<comment type="caution">
    <text evidence="13">The sequence shown here is derived from an EMBL/GenBank/DDBJ whole genome shotgun (WGS) entry which is preliminary data.</text>
</comment>
<name>A0A2S6G3P7_9GAMM</name>
<keyword evidence="9 10" id="KW-0472">Membrane</keyword>
<keyword evidence="6" id="KW-0812">Transmembrane</keyword>
<dbReference type="Proteomes" id="UP000239648">
    <property type="component" value="Unassembled WGS sequence"/>
</dbReference>
<protein>
    <recommendedName>
        <fullName evidence="10">Flagellar protein FliL</fullName>
    </recommendedName>
</protein>
<feature type="chain" id="PRO_5015666780" description="Flagellar protein FliL" evidence="11">
    <location>
        <begin position="32"/>
        <end position="155"/>
    </location>
</feature>
<dbReference type="GO" id="GO:0006935">
    <property type="term" value="P:chemotaxis"/>
    <property type="evidence" value="ECO:0007669"/>
    <property type="project" value="UniProtKB-KW"/>
</dbReference>
<keyword evidence="8" id="KW-1133">Transmembrane helix</keyword>
<evidence type="ECO:0000256" key="7">
    <source>
        <dbReference type="ARBA" id="ARBA00022779"/>
    </source>
</evidence>
<keyword evidence="7 10" id="KW-0283">Flagellar rotation</keyword>
<comment type="subcellular location">
    <subcellularLocation>
        <location evidence="10">Cell inner membrane</location>
    </subcellularLocation>
    <subcellularLocation>
        <location evidence="2">Cell membrane</location>
        <topology evidence="2">Single-pass membrane protein</topology>
    </subcellularLocation>
</comment>
<gene>
    <name evidence="13" type="ORF">B0H24_102518</name>
    <name evidence="12" type="ORF">BY455_12518</name>
</gene>
<evidence type="ECO:0000256" key="8">
    <source>
        <dbReference type="ARBA" id="ARBA00022989"/>
    </source>
</evidence>
<keyword evidence="13" id="KW-0966">Cell projection</keyword>
<comment type="function">
    <text evidence="1 10">Controls the rotational direction of flagella during chemotaxis.</text>
</comment>
<dbReference type="OrthoDB" id="7063251at2"/>
<evidence type="ECO:0000313" key="13">
    <source>
        <dbReference type="EMBL" id="PPK53741.1"/>
    </source>
</evidence>
<dbReference type="PANTHER" id="PTHR35091:SF2">
    <property type="entry name" value="FLAGELLAR PROTEIN FLIL"/>
    <property type="match status" value="1"/>
</dbReference>
<proteinExistence type="inferred from homology"/>
<reference evidence="12 15" key="1">
    <citation type="submission" date="2018-02" db="EMBL/GenBank/DDBJ databases">
        <title>Deep subsurface shale carbon reservoir microbial communities from Ohio and West Virginia, USA.</title>
        <authorList>
            <person name="Wrighton K."/>
        </authorList>
    </citation>
    <scope>NUCLEOTIDE SEQUENCE [LARGE SCALE GENOMIC DNA]</scope>
    <source>
        <strain evidence="12 15">UTICA-S1B6</strain>
    </source>
</reference>
<evidence type="ECO:0000313" key="12">
    <source>
        <dbReference type="EMBL" id="PPK50459.1"/>
    </source>
</evidence>
<evidence type="ECO:0000256" key="4">
    <source>
        <dbReference type="ARBA" id="ARBA00022475"/>
    </source>
</evidence>
<evidence type="ECO:0000256" key="3">
    <source>
        <dbReference type="ARBA" id="ARBA00008281"/>
    </source>
</evidence>
<feature type="signal peptide" evidence="11">
    <location>
        <begin position="1"/>
        <end position="31"/>
    </location>
</feature>
<dbReference type="InterPro" id="IPR005503">
    <property type="entry name" value="FliL"/>
</dbReference>
<evidence type="ECO:0000256" key="1">
    <source>
        <dbReference type="ARBA" id="ARBA00002254"/>
    </source>
</evidence>
<dbReference type="PANTHER" id="PTHR35091">
    <property type="entry name" value="FLAGELLAR PROTEIN FLIL"/>
    <property type="match status" value="1"/>
</dbReference>
<organism evidence="13 14">
    <name type="scientific">Marinobacter persicus</name>
    <dbReference type="NCBI Taxonomy" id="930118"/>
    <lineage>
        <taxon>Bacteria</taxon>
        <taxon>Pseudomonadati</taxon>
        <taxon>Pseudomonadota</taxon>
        <taxon>Gammaproteobacteria</taxon>
        <taxon>Pseudomonadales</taxon>
        <taxon>Marinobacteraceae</taxon>
        <taxon>Marinobacter</taxon>
    </lineage>
</organism>
<keyword evidence="13" id="KW-0282">Flagellum</keyword>
<dbReference type="Proteomes" id="UP000239446">
    <property type="component" value="Unassembled WGS sequence"/>
</dbReference>
<evidence type="ECO:0000256" key="9">
    <source>
        <dbReference type="ARBA" id="ARBA00023136"/>
    </source>
</evidence>
<evidence type="ECO:0000256" key="11">
    <source>
        <dbReference type="SAM" id="SignalP"/>
    </source>
</evidence>
<evidence type="ECO:0000256" key="6">
    <source>
        <dbReference type="ARBA" id="ARBA00022692"/>
    </source>
</evidence>
<evidence type="ECO:0000313" key="15">
    <source>
        <dbReference type="Proteomes" id="UP000239648"/>
    </source>
</evidence>
<keyword evidence="4" id="KW-1003">Cell membrane</keyword>
<comment type="similarity">
    <text evidence="3 10">Belongs to the FliL family.</text>
</comment>
<evidence type="ECO:0000256" key="2">
    <source>
        <dbReference type="ARBA" id="ARBA00004162"/>
    </source>
</evidence>
<evidence type="ECO:0000313" key="14">
    <source>
        <dbReference type="Proteomes" id="UP000239446"/>
    </source>
</evidence>
<dbReference type="AlphaFoldDB" id="A0A2S6G3P7"/>
<keyword evidence="15" id="KW-1185">Reference proteome</keyword>
<keyword evidence="10" id="KW-0997">Cell inner membrane</keyword>
<dbReference type="GO" id="GO:0009425">
    <property type="term" value="C:bacterial-type flagellum basal body"/>
    <property type="evidence" value="ECO:0007669"/>
    <property type="project" value="InterPro"/>
</dbReference>
<dbReference type="Pfam" id="PF03748">
    <property type="entry name" value="FliL"/>
    <property type="match status" value="1"/>
</dbReference>
<keyword evidence="13" id="KW-0969">Cilium</keyword>
<accession>A0A2S6G3P7</accession>
<evidence type="ECO:0000256" key="10">
    <source>
        <dbReference type="RuleBase" id="RU364125"/>
    </source>
</evidence>